<reference evidence="5" key="1">
    <citation type="submission" date="2020-07" db="EMBL/GenBank/DDBJ databases">
        <authorList>
            <person name="Lin J."/>
        </authorList>
    </citation>
    <scope>NUCLEOTIDE SEQUENCE</scope>
</reference>
<feature type="compositionally biased region" description="Low complexity" evidence="3">
    <location>
        <begin position="117"/>
        <end position="130"/>
    </location>
</feature>
<feature type="compositionally biased region" description="Low complexity" evidence="3">
    <location>
        <begin position="218"/>
        <end position="231"/>
    </location>
</feature>
<dbReference type="InterPro" id="IPR001841">
    <property type="entry name" value="Znf_RING"/>
</dbReference>
<dbReference type="GO" id="GO:0016567">
    <property type="term" value="P:protein ubiquitination"/>
    <property type="evidence" value="ECO:0007669"/>
    <property type="project" value="InterPro"/>
</dbReference>
<evidence type="ECO:0000313" key="5">
    <source>
        <dbReference type="EMBL" id="CAD1821368.1"/>
    </source>
</evidence>
<dbReference type="GO" id="GO:0008270">
    <property type="term" value="F:zinc ion binding"/>
    <property type="evidence" value="ECO:0007669"/>
    <property type="project" value="UniProtKB-KW"/>
</dbReference>
<dbReference type="FunFam" id="3.30.40.10:FF:000226">
    <property type="entry name" value="E3 ubiquitin ligase BIG BROTHER"/>
    <property type="match status" value="1"/>
</dbReference>
<dbReference type="InterPro" id="IPR011249">
    <property type="entry name" value="Metalloenz_LuxS/M16"/>
</dbReference>
<protein>
    <recommendedName>
        <fullName evidence="4">RING-type domain-containing protein</fullName>
    </recommendedName>
</protein>
<dbReference type="EMBL" id="LR862141">
    <property type="protein sequence ID" value="CAD1821368.1"/>
    <property type="molecule type" value="Genomic_DNA"/>
</dbReference>
<dbReference type="GO" id="GO:0031624">
    <property type="term" value="F:ubiquitin conjugating enzyme binding"/>
    <property type="evidence" value="ECO:0007669"/>
    <property type="project" value="TreeGrafter"/>
</dbReference>
<feature type="repeat" description="WD" evidence="2">
    <location>
        <begin position="356"/>
        <end position="391"/>
    </location>
</feature>
<dbReference type="InterPro" id="IPR013083">
    <property type="entry name" value="Znf_RING/FYVE/PHD"/>
</dbReference>
<evidence type="ECO:0000256" key="3">
    <source>
        <dbReference type="SAM" id="MobiDB-lite"/>
    </source>
</evidence>
<feature type="compositionally biased region" description="Polar residues" evidence="3">
    <location>
        <begin position="65"/>
        <end position="82"/>
    </location>
</feature>
<proteinExistence type="predicted"/>
<name>A0A6V7NS93_ANACO</name>
<feature type="region of interest" description="Disordered" evidence="3">
    <location>
        <begin position="154"/>
        <end position="184"/>
    </location>
</feature>
<accession>A0A6V7NS93</accession>
<keyword evidence="2" id="KW-0853">WD repeat</keyword>
<keyword evidence="1" id="KW-0863">Zinc-finger</keyword>
<dbReference type="PANTHER" id="PTHR46400:SF11">
    <property type="entry name" value="OS04G0571200 PROTEIN"/>
    <property type="match status" value="1"/>
</dbReference>
<dbReference type="CDD" id="cd16454">
    <property type="entry name" value="RING-H2_PA-TM-RING"/>
    <property type="match status" value="1"/>
</dbReference>
<evidence type="ECO:0000259" key="4">
    <source>
        <dbReference type="PROSITE" id="PS50089"/>
    </source>
</evidence>
<dbReference type="GO" id="GO:0004842">
    <property type="term" value="F:ubiquitin-protein transferase activity"/>
    <property type="evidence" value="ECO:0007669"/>
    <property type="project" value="InterPro"/>
</dbReference>
<dbReference type="GO" id="GO:0046621">
    <property type="term" value="P:negative regulation of organ growth"/>
    <property type="evidence" value="ECO:0007669"/>
    <property type="project" value="InterPro"/>
</dbReference>
<dbReference type="PROSITE" id="PS50082">
    <property type="entry name" value="WD_REPEATS_2"/>
    <property type="match status" value="1"/>
</dbReference>
<dbReference type="Gene3D" id="3.30.830.10">
    <property type="entry name" value="Metalloenzyme, LuxS/M16 peptidase-like"/>
    <property type="match status" value="2"/>
</dbReference>
<feature type="region of interest" description="Disordered" evidence="3">
    <location>
        <begin position="55"/>
        <end position="82"/>
    </location>
</feature>
<sequence length="643" mass="73081">MAIGFETKAKQEMVSQYVNTPTNEWQEHFDSEHDLADRSLGEVLQDQESIHQSLIENSQNDHTRASSSRGIINHGNPENSSQANTIREHLLLNEALARQLQIEEWDSDTSSSEFDVESPSPINESNPSNSLAEVARQDDNDLDNMTYEESIHQSLIENSQNDHTRASSSRGIINHGNPENSSQANTIREHLSLDEALARQLQIEEWDSDTSSSEFDVESPSPINESNPSNSLAEVARQDDNDPDNMTYEERASLVEEVGNESRGLSDEVISYLPIEKYERGFFSRERNNDKCAICLSEYRNGQWRIYLRPCNHVYHADCITPWLKINKICPLCKEELSRSWGWGAATKLARLRSVENAHDESIWAATWVPATNSRPALLLTGSLDETMRLWRPDELSAAAPPSRGHALTDPSVRNLEEFHRKHYKPSNAKIWFYGDDDPNERLRILAVYLDLFKGDSAETLKVRYQKMFKTPKRITERYPVSKEGDFARKYMIYLSWLLSEEMLDVETDLKLRILNHLLLRTPASSLRKILLESGFGDDIIGNGIGNEFPQPIFSVGMNGLSKDDVRKVEELIVNTFKSLVEEGFALDAVEASMNTIEFSLREHNSGSFPRGLSLMLCSIVCGLFCSDFLKRKNKICSFTIHV</sequence>
<evidence type="ECO:0000256" key="2">
    <source>
        <dbReference type="PROSITE-ProRule" id="PRU00221"/>
    </source>
</evidence>
<gene>
    <name evidence="5" type="ORF">CB5_LOCUS4579</name>
</gene>
<dbReference type="InterPro" id="IPR001680">
    <property type="entry name" value="WD40_rpt"/>
</dbReference>
<feature type="region of interest" description="Disordered" evidence="3">
    <location>
        <begin position="206"/>
        <end position="246"/>
    </location>
</feature>
<evidence type="ECO:0000256" key="1">
    <source>
        <dbReference type="PROSITE-ProRule" id="PRU00175"/>
    </source>
</evidence>
<keyword evidence="1" id="KW-0862">Zinc</keyword>
<dbReference type="SMART" id="SM00184">
    <property type="entry name" value="RING"/>
    <property type="match status" value="1"/>
</dbReference>
<dbReference type="Gene3D" id="3.30.40.10">
    <property type="entry name" value="Zinc/RING finger domain, C3HC4 (zinc finger)"/>
    <property type="match status" value="1"/>
</dbReference>
<dbReference type="SUPFAM" id="SSF63411">
    <property type="entry name" value="LuxS/MPP-like metallohydrolase"/>
    <property type="match status" value="1"/>
</dbReference>
<dbReference type="Pfam" id="PF05193">
    <property type="entry name" value="Peptidase_M16_C"/>
    <property type="match status" value="1"/>
</dbReference>
<feature type="domain" description="RING-type" evidence="4">
    <location>
        <begin position="292"/>
        <end position="334"/>
    </location>
</feature>
<feature type="region of interest" description="Disordered" evidence="3">
    <location>
        <begin position="106"/>
        <end position="131"/>
    </location>
</feature>
<dbReference type="SUPFAM" id="SSF57850">
    <property type="entry name" value="RING/U-box"/>
    <property type="match status" value="1"/>
</dbReference>
<dbReference type="InterPro" id="IPR007863">
    <property type="entry name" value="Peptidase_M16_C"/>
</dbReference>
<dbReference type="AlphaFoldDB" id="A0A6V7NS93"/>
<dbReference type="PANTHER" id="PTHR46400">
    <property type="entry name" value="RING/U-BOX SUPERFAMILY PROTEIN"/>
    <property type="match status" value="1"/>
</dbReference>
<organism evidence="5">
    <name type="scientific">Ananas comosus var. bracteatus</name>
    <name type="common">red pineapple</name>
    <dbReference type="NCBI Taxonomy" id="296719"/>
    <lineage>
        <taxon>Eukaryota</taxon>
        <taxon>Viridiplantae</taxon>
        <taxon>Streptophyta</taxon>
        <taxon>Embryophyta</taxon>
        <taxon>Tracheophyta</taxon>
        <taxon>Spermatophyta</taxon>
        <taxon>Magnoliopsida</taxon>
        <taxon>Liliopsida</taxon>
        <taxon>Poales</taxon>
        <taxon>Bromeliaceae</taxon>
        <taxon>Bromelioideae</taxon>
        <taxon>Ananas</taxon>
    </lineage>
</organism>
<dbReference type="PROSITE" id="PS50089">
    <property type="entry name" value="ZF_RING_2"/>
    <property type="match status" value="1"/>
</dbReference>
<keyword evidence="1" id="KW-0479">Metal-binding</keyword>
<dbReference type="Pfam" id="PF13639">
    <property type="entry name" value="zf-RING_2"/>
    <property type="match status" value="1"/>
</dbReference>
<dbReference type="InterPro" id="IPR033276">
    <property type="entry name" value="BB"/>
</dbReference>
<feature type="compositionally biased region" description="Polar residues" evidence="3">
    <location>
        <begin position="166"/>
        <end position="184"/>
    </location>
</feature>